<keyword evidence="4" id="KW-1185">Reference proteome</keyword>
<dbReference type="OMA" id="PINEYTI"/>
<evidence type="ECO:0000259" key="2">
    <source>
        <dbReference type="Pfam" id="PF00144"/>
    </source>
</evidence>
<dbReference type="OrthoDB" id="31129at2759"/>
<evidence type="ECO:0000313" key="4">
    <source>
        <dbReference type="Proteomes" id="UP000007797"/>
    </source>
</evidence>
<dbReference type="PANTHER" id="PTHR22935:SF94">
    <property type="entry name" value="BETA-LACTAMASE-LIKE PROTEIN 2"/>
    <property type="match status" value="1"/>
</dbReference>
<dbReference type="AlphaFoldDB" id="F4Q146"/>
<dbReference type="KEGG" id="dfa:DFA_04041"/>
<dbReference type="Pfam" id="PF00144">
    <property type="entry name" value="Beta-lactamase"/>
    <property type="match status" value="1"/>
</dbReference>
<reference evidence="4" key="1">
    <citation type="journal article" date="2011" name="Genome Res.">
        <title>Phylogeny-wide analysis of social amoeba genomes highlights ancient origins for complex intercellular communication.</title>
        <authorList>
            <person name="Heidel A.J."/>
            <person name="Lawal H.M."/>
            <person name="Felder M."/>
            <person name="Schilde C."/>
            <person name="Helps N.R."/>
            <person name="Tunggal B."/>
            <person name="Rivero F."/>
            <person name="John U."/>
            <person name="Schleicher M."/>
            <person name="Eichinger L."/>
            <person name="Platzer M."/>
            <person name="Noegel A.A."/>
            <person name="Schaap P."/>
            <person name="Gloeckner G."/>
        </authorList>
    </citation>
    <scope>NUCLEOTIDE SEQUENCE [LARGE SCALE GENOMIC DNA]</scope>
    <source>
        <strain evidence="4">SH3</strain>
    </source>
</reference>
<feature type="transmembrane region" description="Helical" evidence="1">
    <location>
        <begin position="6"/>
        <end position="30"/>
    </location>
</feature>
<keyword evidence="1" id="KW-1133">Transmembrane helix</keyword>
<dbReference type="InterPro" id="IPR012338">
    <property type="entry name" value="Beta-lactam/transpept-like"/>
</dbReference>
<proteinExistence type="predicted"/>
<dbReference type="InterPro" id="IPR051478">
    <property type="entry name" value="Beta-lactamase-like_AB/R"/>
</dbReference>
<accession>F4Q146</accession>
<dbReference type="PANTHER" id="PTHR22935">
    <property type="entry name" value="PENICILLIN-BINDING PROTEIN"/>
    <property type="match status" value="1"/>
</dbReference>
<keyword evidence="1" id="KW-0472">Membrane</keyword>
<dbReference type="MEROPS" id="S12.A24"/>
<evidence type="ECO:0000313" key="3">
    <source>
        <dbReference type="EMBL" id="EGG18547.1"/>
    </source>
</evidence>
<gene>
    <name evidence="3" type="ORF">DFA_04041</name>
</gene>
<dbReference type="InterPro" id="IPR001466">
    <property type="entry name" value="Beta-lactam-related"/>
</dbReference>
<dbReference type="Proteomes" id="UP000007797">
    <property type="component" value="Unassembled WGS sequence"/>
</dbReference>
<feature type="domain" description="Beta-lactamase-related" evidence="2">
    <location>
        <begin position="60"/>
        <end position="374"/>
    </location>
</feature>
<dbReference type="STRING" id="1054147.F4Q146"/>
<evidence type="ECO:0000256" key="1">
    <source>
        <dbReference type="SAM" id="Phobius"/>
    </source>
</evidence>
<dbReference type="RefSeq" id="XP_004366451.1">
    <property type="nucleotide sequence ID" value="XM_004366394.1"/>
</dbReference>
<organism evidence="3 4">
    <name type="scientific">Cavenderia fasciculata</name>
    <name type="common">Slime mold</name>
    <name type="synonym">Dictyostelium fasciculatum</name>
    <dbReference type="NCBI Taxonomy" id="261658"/>
    <lineage>
        <taxon>Eukaryota</taxon>
        <taxon>Amoebozoa</taxon>
        <taxon>Evosea</taxon>
        <taxon>Eumycetozoa</taxon>
        <taxon>Dictyostelia</taxon>
        <taxon>Acytosteliales</taxon>
        <taxon>Cavenderiaceae</taxon>
        <taxon>Cavenderia</taxon>
    </lineage>
</organism>
<dbReference type="GeneID" id="14870500"/>
<dbReference type="EMBL" id="GL883018">
    <property type="protein sequence ID" value="EGG18547.1"/>
    <property type="molecule type" value="Genomic_DNA"/>
</dbReference>
<dbReference type="Gene3D" id="3.40.710.10">
    <property type="entry name" value="DD-peptidase/beta-lactamase superfamily"/>
    <property type="match status" value="1"/>
</dbReference>
<sequence>MTYDLAFQIIFIKIFPLSLFMKLIFILLIIKYVSIGCPDYPQPVPLDQNDPTLQKAYAEVDAMIQANMKTYGVQSFVATIVYGDDLVWSKAYGKVDPLNPQSPDLTIDNTVRIASITKTFTDLMMFQLRDKGVIALDDPISKYYPNFSIRDSYHTKRDITFRELASHQSGLPREVPCNFDLLPTDNCTESIILERLQEHFLILPQYTTTHYSNLGMALLGRACGKAAHMEYEQYVEEKILAPLGMHNSSFDYNKIKDRMAIGLELWPNGTYLHAPIIGLGWGTPMGGLFATARDMARYASFWLSNESPVLDSSTVKEALSAIYLVNDGQSAYGTPWETFYNQNNNIWVREKAGALDGYRSQLAVIRELKLGVFFSSMMYLGLQDLWMSQALDILIPVYEAMLYEKNSTPQLFETIPTSFKKAPTPIPQSALHGVYEYEGSLFVVQDDTNGNLIANFGGAPNFNMTLFAQDHPHIYRIKIADPSIQSCIFVDDGSNYELVYVKYTDGASHPESMEVMGQTMPWVSENPSDAQLFEKVKPIRPTNYMRL</sequence>
<name>F4Q146_CACFS</name>
<protein>
    <submittedName>
        <fullName evidence="3">Beta-lactamase family protein</fullName>
    </submittedName>
</protein>
<dbReference type="SUPFAM" id="SSF56601">
    <property type="entry name" value="beta-lactamase/transpeptidase-like"/>
    <property type="match status" value="1"/>
</dbReference>
<keyword evidence="1" id="KW-0812">Transmembrane</keyword>